<dbReference type="AlphaFoldDB" id="A0A017T8S6"/>
<accession>A0A017T8S6</accession>
<reference evidence="1 2" key="1">
    <citation type="submission" date="2013-05" db="EMBL/GenBank/DDBJ databases">
        <title>Genome assembly of Chondromyces apiculatus DSM 436.</title>
        <authorList>
            <person name="Sharma G."/>
            <person name="Khatri I."/>
            <person name="Kaur C."/>
            <person name="Mayilraj S."/>
            <person name="Subramanian S."/>
        </authorList>
    </citation>
    <scope>NUCLEOTIDE SEQUENCE [LARGE SCALE GENOMIC DNA]</scope>
    <source>
        <strain evidence="1 2">DSM 436</strain>
    </source>
</reference>
<dbReference type="STRING" id="1192034.CAP_2919"/>
<gene>
    <name evidence="1" type="ORF">CAP_2919</name>
</gene>
<name>A0A017T8S6_9BACT</name>
<sequence>MLRRGLALLGVVLAILCGVAIVVPSLRNELLNAWLESYGIPATGVVVSVEPSEHVVNRQHLARVVVDVQQQEGGTLRTVADQQLAGYLAPRIVPGAVVSVTYRAADPRKVLIVAVR</sequence>
<organism evidence="1 2">
    <name type="scientific">Chondromyces apiculatus DSM 436</name>
    <dbReference type="NCBI Taxonomy" id="1192034"/>
    <lineage>
        <taxon>Bacteria</taxon>
        <taxon>Pseudomonadati</taxon>
        <taxon>Myxococcota</taxon>
        <taxon>Polyangia</taxon>
        <taxon>Polyangiales</taxon>
        <taxon>Polyangiaceae</taxon>
        <taxon>Chondromyces</taxon>
    </lineage>
</organism>
<evidence type="ECO:0000313" key="2">
    <source>
        <dbReference type="Proteomes" id="UP000019678"/>
    </source>
</evidence>
<evidence type="ECO:0000313" key="1">
    <source>
        <dbReference type="EMBL" id="EYF05629.1"/>
    </source>
</evidence>
<dbReference type="Proteomes" id="UP000019678">
    <property type="component" value="Unassembled WGS sequence"/>
</dbReference>
<comment type="caution">
    <text evidence="1">The sequence shown here is derived from an EMBL/GenBank/DDBJ whole genome shotgun (WGS) entry which is preliminary data.</text>
</comment>
<proteinExistence type="predicted"/>
<protein>
    <submittedName>
        <fullName evidence="1">Uncharacterized protein</fullName>
    </submittedName>
</protein>
<dbReference type="EMBL" id="ASRX01000021">
    <property type="protein sequence ID" value="EYF05629.1"/>
    <property type="molecule type" value="Genomic_DNA"/>
</dbReference>
<keyword evidence="2" id="KW-1185">Reference proteome</keyword>